<feature type="transmembrane region" description="Helical" evidence="2">
    <location>
        <begin position="70"/>
        <end position="94"/>
    </location>
</feature>
<keyword evidence="4" id="KW-0645">Protease</keyword>
<name>A0A251YB57_9MICO</name>
<keyword evidence="2" id="KW-0812">Transmembrane</keyword>
<dbReference type="GO" id="GO:0004175">
    <property type="term" value="F:endopeptidase activity"/>
    <property type="evidence" value="ECO:0007669"/>
    <property type="project" value="UniProtKB-ARBA"/>
</dbReference>
<dbReference type="PANTHER" id="PTHR36435:SF1">
    <property type="entry name" value="CAAX AMINO TERMINAL PROTEASE FAMILY PROTEIN"/>
    <property type="match status" value="1"/>
</dbReference>
<keyword evidence="2" id="KW-1133">Transmembrane helix</keyword>
<accession>A0A251YB57</accession>
<dbReference type="RefSeq" id="WP_143332028.1">
    <property type="nucleotide sequence ID" value="NZ_MDJW01000007.1"/>
</dbReference>
<dbReference type="EMBL" id="MDJW01000007">
    <property type="protein sequence ID" value="OUE21482.1"/>
    <property type="molecule type" value="Genomic_DNA"/>
</dbReference>
<evidence type="ECO:0000313" key="5">
    <source>
        <dbReference type="Proteomes" id="UP000194837"/>
    </source>
</evidence>
<feature type="transmembrane region" description="Helical" evidence="2">
    <location>
        <begin position="155"/>
        <end position="179"/>
    </location>
</feature>
<keyword evidence="2" id="KW-0472">Membrane</keyword>
<dbReference type="InterPro" id="IPR003675">
    <property type="entry name" value="Rce1/LyrA-like_dom"/>
</dbReference>
<feature type="transmembrane region" description="Helical" evidence="2">
    <location>
        <begin position="114"/>
        <end position="134"/>
    </location>
</feature>
<dbReference type="PANTHER" id="PTHR36435">
    <property type="entry name" value="SLR1288 PROTEIN"/>
    <property type="match status" value="1"/>
</dbReference>
<protein>
    <submittedName>
        <fullName evidence="4">CAAX amino terminal protease self-immunity</fullName>
    </submittedName>
</protein>
<dbReference type="GO" id="GO:0080120">
    <property type="term" value="P:CAAX-box protein maturation"/>
    <property type="evidence" value="ECO:0007669"/>
    <property type="project" value="UniProtKB-ARBA"/>
</dbReference>
<feature type="domain" description="CAAX prenyl protease 2/Lysostaphin resistance protein A-like" evidence="3">
    <location>
        <begin position="194"/>
        <end position="287"/>
    </location>
</feature>
<feature type="region of interest" description="Disordered" evidence="1">
    <location>
        <begin position="1"/>
        <end position="57"/>
    </location>
</feature>
<sequence length="383" mass="41267">MSAQEPTTPDPAPSSWSPVAPPVAPPVDPGAPEAAGTPGIFPPELPPLPERPPVPYHHGLRDTGGPWRGILALVLGVVAFFVLSLVFGIVGFGIDFLTGRLDPSDASSLETMTPVIMLATNLSLAALIPVSMLLQRWLFGVRMGAMSSIAGRFRWRWLGRVALVMVPVFVVYIGVTFALDPSGEIRVDGEVLAFLVIILLTTPLQSAGEEYGFRGLVQRSVGSWFRSTRVALVVGALVSSSLFALAHLAEDPWLIAYYFVFGISATISARMTGGLEAPVLIHALNNTLLFLPTALLGQMSESLDRSAGTGGPFMLLPMVVVLGSAILTGWWARRHRMETVAPRPLTAKEERRERERAWWDGERQRQASLAAWHAPTDPAAPSA</sequence>
<organism evidence="4 5">
    <name type="scientific">Clavibacter michiganensis</name>
    <dbReference type="NCBI Taxonomy" id="28447"/>
    <lineage>
        <taxon>Bacteria</taxon>
        <taxon>Bacillati</taxon>
        <taxon>Actinomycetota</taxon>
        <taxon>Actinomycetes</taxon>
        <taxon>Micrococcales</taxon>
        <taxon>Microbacteriaceae</taxon>
        <taxon>Clavibacter</taxon>
    </lineage>
</organism>
<dbReference type="Proteomes" id="UP000194837">
    <property type="component" value="Unassembled WGS sequence"/>
</dbReference>
<feature type="transmembrane region" description="Helical" evidence="2">
    <location>
        <begin position="255"/>
        <end position="272"/>
    </location>
</feature>
<feature type="transmembrane region" description="Helical" evidence="2">
    <location>
        <begin position="279"/>
        <end position="299"/>
    </location>
</feature>
<feature type="transmembrane region" description="Helical" evidence="2">
    <location>
        <begin position="311"/>
        <end position="332"/>
    </location>
</feature>
<feature type="transmembrane region" description="Helical" evidence="2">
    <location>
        <begin position="191"/>
        <end position="208"/>
    </location>
</feature>
<feature type="compositionally biased region" description="Pro residues" evidence="1">
    <location>
        <begin position="19"/>
        <end position="29"/>
    </location>
</feature>
<feature type="transmembrane region" description="Helical" evidence="2">
    <location>
        <begin position="229"/>
        <end position="249"/>
    </location>
</feature>
<keyword evidence="4" id="KW-0378">Hydrolase</keyword>
<proteinExistence type="predicted"/>
<dbReference type="InterPro" id="IPR052710">
    <property type="entry name" value="CAAX_protease"/>
</dbReference>
<evidence type="ECO:0000313" key="4">
    <source>
        <dbReference type="EMBL" id="OUE21482.1"/>
    </source>
</evidence>
<dbReference type="AlphaFoldDB" id="A0A251YB57"/>
<evidence type="ECO:0000259" key="3">
    <source>
        <dbReference type="Pfam" id="PF02517"/>
    </source>
</evidence>
<reference evidence="4 5" key="1">
    <citation type="submission" date="2016-08" db="EMBL/GenBank/DDBJ databases">
        <title>Genome sequence of Clavibacter michiganensis spp strain CFBP7494.</title>
        <authorList>
            <person name="Thapa S.P."/>
            <person name="Coaker G."/>
            <person name="Jacques M.-A."/>
        </authorList>
    </citation>
    <scope>NUCLEOTIDE SEQUENCE [LARGE SCALE GENOMIC DNA]</scope>
    <source>
        <strain evidence="4">CFBP7494</strain>
    </source>
</reference>
<evidence type="ECO:0000256" key="2">
    <source>
        <dbReference type="SAM" id="Phobius"/>
    </source>
</evidence>
<dbReference type="Pfam" id="PF02517">
    <property type="entry name" value="Rce1-like"/>
    <property type="match status" value="1"/>
</dbReference>
<gene>
    <name evidence="4" type="ORF">BFL34_00836</name>
</gene>
<evidence type="ECO:0000256" key="1">
    <source>
        <dbReference type="SAM" id="MobiDB-lite"/>
    </source>
</evidence>
<feature type="compositionally biased region" description="Pro residues" evidence="1">
    <location>
        <begin position="40"/>
        <end position="55"/>
    </location>
</feature>
<comment type="caution">
    <text evidence="4">The sequence shown here is derived from an EMBL/GenBank/DDBJ whole genome shotgun (WGS) entry which is preliminary data.</text>
</comment>
<dbReference type="GO" id="GO:0006508">
    <property type="term" value="P:proteolysis"/>
    <property type="evidence" value="ECO:0007669"/>
    <property type="project" value="UniProtKB-KW"/>
</dbReference>